<reference evidence="18 19" key="1">
    <citation type="journal article" date="2023" name="bioRxiv">
        <title>An intranuclear bacterial parasite of deep-sea mussels expresses apoptosis inhibitors acquired from its host.</title>
        <authorList>
            <person name="Gonzalez Porras M.A."/>
            <person name="Assie A."/>
            <person name="Tietjen M."/>
            <person name="Violette M."/>
            <person name="Kleiner M."/>
            <person name="Gruber-Vodicka H."/>
            <person name="Dubilier N."/>
            <person name="Leisch N."/>
        </authorList>
    </citation>
    <scope>NUCLEOTIDE SEQUENCE [LARGE SCALE GENOMIC DNA]</scope>
    <source>
        <strain evidence="18">IAP13</strain>
    </source>
</reference>
<evidence type="ECO:0000256" key="14">
    <source>
        <dbReference type="ARBA" id="ARBA00037847"/>
    </source>
</evidence>
<dbReference type="Proteomes" id="UP001178148">
    <property type="component" value="Unassembled WGS sequence"/>
</dbReference>
<evidence type="ECO:0000256" key="17">
    <source>
        <dbReference type="SAM" id="Coils"/>
    </source>
</evidence>
<proteinExistence type="inferred from homology"/>
<evidence type="ECO:0000256" key="5">
    <source>
        <dbReference type="ARBA" id="ARBA00022692"/>
    </source>
</evidence>
<comment type="similarity">
    <text evidence="1 15 16">Belongs to the ATPase B chain family.</text>
</comment>
<evidence type="ECO:0000256" key="13">
    <source>
        <dbReference type="ARBA" id="ARBA00026054"/>
    </source>
</evidence>
<evidence type="ECO:0000256" key="6">
    <source>
        <dbReference type="ARBA" id="ARBA00022781"/>
    </source>
</evidence>
<keyword evidence="19" id="KW-1185">Reference proteome</keyword>
<dbReference type="CDD" id="cd06503">
    <property type="entry name" value="ATP-synt_Fo_b"/>
    <property type="match status" value="1"/>
</dbReference>
<comment type="function">
    <text evidence="11 15">F(1)F(0) ATP synthase produces ATP from ADP in the presence of a proton or sodium gradient. F-type ATPases consist of two structural domains, F(1) containing the extramembraneous catalytic core and F(0) containing the membrane proton channel, linked together by a central stalk and a peripheral stalk. During catalysis, ATP synthesis in the catalytic domain of F(1) is coupled via a rotary mechanism of the central stalk subunits to proton translocation.</text>
</comment>
<keyword evidence="4 15" id="KW-0138">CF(0)</keyword>
<evidence type="ECO:0000256" key="7">
    <source>
        <dbReference type="ARBA" id="ARBA00022989"/>
    </source>
</evidence>
<organism evidence="18 19">
    <name type="scientific">Candidatus Endonucleibacter bathymodioli</name>
    <dbReference type="NCBI Taxonomy" id="539814"/>
    <lineage>
        <taxon>Bacteria</taxon>
        <taxon>Pseudomonadati</taxon>
        <taxon>Pseudomonadota</taxon>
        <taxon>Gammaproteobacteria</taxon>
        <taxon>Oceanospirillales</taxon>
        <taxon>Endozoicomonadaceae</taxon>
        <taxon>Candidatus Endonucleibacter</taxon>
    </lineage>
</organism>
<dbReference type="NCBIfam" id="NF004413">
    <property type="entry name" value="PRK05759.1-4"/>
    <property type="match status" value="1"/>
</dbReference>
<evidence type="ECO:0000256" key="9">
    <source>
        <dbReference type="ARBA" id="ARBA00023136"/>
    </source>
</evidence>
<evidence type="ECO:0000256" key="1">
    <source>
        <dbReference type="ARBA" id="ARBA00005513"/>
    </source>
</evidence>
<evidence type="ECO:0000256" key="2">
    <source>
        <dbReference type="ARBA" id="ARBA00022448"/>
    </source>
</evidence>
<keyword evidence="6 15" id="KW-0375">Hydrogen ion transport</keyword>
<dbReference type="InterPro" id="IPR050059">
    <property type="entry name" value="ATP_synthase_B_chain"/>
</dbReference>
<dbReference type="GO" id="GO:0045259">
    <property type="term" value="C:proton-transporting ATP synthase complex"/>
    <property type="evidence" value="ECO:0007669"/>
    <property type="project" value="UniProtKB-KW"/>
</dbReference>
<evidence type="ECO:0000256" key="12">
    <source>
        <dbReference type="ARBA" id="ARBA00025614"/>
    </source>
</evidence>
<sequence>MNINATLIGQTISFAFFVWFCMTYVWPPLMKALNDRQKKIADGLAAAEKAQHDLKLADKKATIRLQEVRAQAQEVIDQANKRATQIIDEAKLKAKEESARLKAAADAEIDQEVNRARHTLRSQVATLAVFGAEKILGQQLDKTANARLVDDLASQL</sequence>
<comment type="subunit">
    <text evidence="13">F-type ATPases have 2 components, F(1) - the catalytic core - and F(0) - the membrane proton channel. F(1) has five subunits: alpha(3), beta(3), gamma(1), delta(1), epsilon(1). F(0) has four main subunits: a(1), b(2) and c(10-14). The alpha and beta chains form an alternating ring which encloses part of the gamma chain. F(1) is attached to F(0) by a central stalk formed by the gamma and epsilon chains, while a peripheral stalk is formed by the delta and b chains.</text>
</comment>
<dbReference type="Gene3D" id="6.10.250.1580">
    <property type="match status" value="1"/>
</dbReference>
<dbReference type="InterPro" id="IPR028987">
    <property type="entry name" value="ATP_synth_B-like_membr_sf"/>
</dbReference>
<keyword evidence="8 15" id="KW-0406">Ion transport</keyword>
<dbReference type="GO" id="GO:0046961">
    <property type="term" value="F:proton-transporting ATPase activity, rotational mechanism"/>
    <property type="evidence" value="ECO:0007669"/>
    <property type="project" value="TreeGrafter"/>
</dbReference>
<keyword evidence="10 15" id="KW-0066">ATP synthesis</keyword>
<evidence type="ECO:0000256" key="3">
    <source>
        <dbReference type="ARBA" id="ARBA00022475"/>
    </source>
</evidence>
<dbReference type="NCBIfam" id="NF004411">
    <property type="entry name" value="PRK05759.1-2"/>
    <property type="match status" value="1"/>
</dbReference>
<evidence type="ECO:0000313" key="19">
    <source>
        <dbReference type="Proteomes" id="UP001178148"/>
    </source>
</evidence>
<evidence type="ECO:0000256" key="8">
    <source>
        <dbReference type="ARBA" id="ARBA00023065"/>
    </source>
</evidence>
<dbReference type="InterPro" id="IPR005864">
    <property type="entry name" value="ATP_synth_F0_bsu_bac"/>
</dbReference>
<keyword evidence="7 15" id="KW-1133">Transmembrane helix</keyword>
<dbReference type="GO" id="GO:0046933">
    <property type="term" value="F:proton-transporting ATP synthase activity, rotational mechanism"/>
    <property type="evidence" value="ECO:0007669"/>
    <property type="project" value="UniProtKB-UniRule"/>
</dbReference>
<dbReference type="PANTHER" id="PTHR33445">
    <property type="entry name" value="ATP SYNTHASE SUBUNIT B', CHLOROPLASTIC"/>
    <property type="match status" value="1"/>
</dbReference>
<feature type="transmembrane region" description="Helical" evidence="15">
    <location>
        <begin position="6"/>
        <end position="26"/>
    </location>
</feature>
<keyword evidence="9 15" id="KW-0472">Membrane</keyword>
<dbReference type="HAMAP" id="MF_01398">
    <property type="entry name" value="ATP_synth_b_bprime"/>
    <property type="match status" value="1"/>
</dbReference>
<comment type="caution">
    <text evidence="18">The sequence shown here is derived from an EMBL/GenBank/DDBJ whole genome shotgun (WGS) entry which is preliminary data.</text>
</comment>
<comment type="subcellular location">
    <subcellularLocation>
        <location evidence="15">Cell membrane</location>
        <topology evidence="15">Single-pass membrane protein</topology>
    </subcellularLocation>
    <subcellularLocation>
        <location evidence="14">Endomembrane system</location>
        <topology evidence="14">Single-pass membrane protein</topology>
    </subcellularLocation>
</comment>
<dbReference type="SUPFAM" id="SSF81573">
    <property type="entry name" value="F1F0 ATP synthase subunit B, membrane domain"/>
    <property type="match status" value="1"/>
</dbReference>
<dbReference type="GO" id="GO:0005886">
    <property type="term" value="C:plasma membrane"/>
    <property type="evidence" value="ECO:0007669"/>
    <property type="project" value="UniProtKB-SubCell"/>
</dbReference>
<dbReference type="GO" id="GO:0012505">
    <property type="term" value="C:endomembrane system"/>
    <property type="evidence" value="ECO:0007669"/>
    <property type="project" value="UniProtKB-SubCell"/>
</dbReference>
<dbReference type="EMBL" id="JASXSV010000002">
    <property type="protein sequence ID" value="MDP0587953.1"/>
    <property type="molecule type" value="Genomic_DNA"/>
</dbReference>
<comment type="function">
    <text evidence="12">Component of the F(0) channel, it forms part of the peripheral stalk, linking F(1) to F(0). The b'-subunit is a diverged and duplicated form of b found in plants and photosynthetic bacteria.</text>
</comment>
<keyword evidence="17" id="KW-0175">Coiled coil</keyword>
<keyword evidence="5 15" id="KW-0812">Transmembrane</keyword>
<gene>
    <name evidence="15" type="primary">atpF</name>
    <name evidence="18" type="ORF">QS748_01580</name>
</gene>
<name>A0AA90SWR8_9GAMM</name>
<feature type="coiled-coil region" evidence="17">
    <location>
        <begin position="69"/>
        <end position="107"/>
    </location>
</feature>
<protein>
    <recommendedName>
        <fullName evidence="15">ATP synthase subunit b</fullName>
    </recommendedName>
    <alternativeName>
        <fullName evidence="15">ATP synthase F(0) sector subunit b</fullName>
    </alternativeName>
    <alternativeName>
        <fullName evidence="15">ATPase subunit I</fullName>
    </alternativeName>
    <alternativeName>
        <fullName evidence="15">F-type ATPase subunit b</fullName>
        <shortName evidence="15">F-ATPase subunit b</shortName>
    </alternativeName>
</protein>
<comment type="subunit">
    <text evidence="15">F-type ATPases have 2 components, F(1) - the catalytic core - and F(0) - the membrane proton channel. F(1) has five subunits: alpha(3), beta(3), gamma(1), delta(1), epsilon(1). F(0) has three main subunits: a(1), b(2) and c(10-14). The alpha and beta chains form an alternating ring which encloses part of the gamma chain. F(1) is attached to F(0) by a central stalk formed by the gamma and epsilon chains, while a peripheral stalk is formed by the delta and b chains.</text>
</comment>
<keyword evidence="3 15" id="KW-1003">Cell membrane</keyword>
<evidence type="ECO:0000256" key="10">
    <source>
        <dbReference type="ARBA" id="ARBA00023310"/>
    </source>
</evidence>
<dbReference type="InterPro" id="IPR002146">
    <property type="entry name" value="ATP_synth_b/b'su_bac/chlpt"/>
</dbReference>
<evidence type="ECO:0000256" key="11">
    <source>
        <dbReference type="ARBA" id="ARBA00025198"/>
    </source>
</evidence>
<dbReference type="PANTHER" id="PTHR33445:SF1">
    <property type="entry name" value="ATP SYNTHASE SUBUNIT B"/>
    <property type="match status" value="1"/>
</dbReference>
<evidence type="ECO:0000256" key="4">
    <source>
        <dbReference type="ARBA" id="ARBA00022547"/>
    </source>
</evidence>
<keyword evidence="2 15" id="KW-0813">Transport</keyword>
<evidence type="ECO:0000256" key="16">
    <source>
        <dbReference type="RuleBase" id="RU003848"/>
    </source>
</evidence>
<evidence type="ECO:0000313" key="18">
    <source>
        <dbReference type="EMBL" id="MDP0587953.1"/>
    </source>
</evidence>
<dbReference type="Pfam" id="PF00430">
    <property type="entry name" value="ATP-synt_B"/>
    <property type="match status" value="1"/>
</dbReference>
<accession>A0AA90SWR8</accession>
<evidence type="ECO:0000256" key="15">
    <source>
        <dbReference type="HAMAP-Rule" id="MF_01398"/>
    </source>
</evidence>
<dbReference type="NCBIfam" id="TIGR01144">
    <property type="entry name" value="ATP_synt_b"/>
    <property type="match status" value="1"/>
</dbReference>
<dbReference type="AlphaFoldDB" id="A0AA90SWR8"/>